<name>A0A183SZK4_SCHSO</name>
<feature type="transmembrane region" description="Helical" evidence="3">
    <location>
        <begin position="172"/>
        <end position="189"/>
    </location>
</feature>
<evidence type="ECO:0000313" key="4">
    <source>
        <dbReference type="EMBL" id="VDL96037.1"/>
    </source>
</evidence>
<keyword evidence="3" id="KW-0812">Transmembrane</keyword>
<proteinExistence type="predicted"/>
<dbReference type="Proteomes" id="UP000275846">
    <property type="component" value="Unassembled WGS sequence"/>
</dbReference>
<keyword evidence="1" id="KW-0677">Repeat</keyword>
<reference evidence="4 5" key="2">
    <citation type="submission" date="2018-11" db="EMBL/GenBank/DDBJ databases">
        <authorList>
            <consortium name="Pathogen Informatics"/>
        </authorList>
    </citation>
    <scope>NUCLEOTIDE SEQUENCE [LARGE SCALE GENOMIC DNA]</scope>
    <source>
        <strain evidence="4 5">NST_G2</strain>
    </source>
</reference>
<dbReference type="STRING" id="70667.A0A183SZK4"/>
<accession>A0A183SZK4</accession>
<dbReference type="PANTHER" id="PTHR10582:SF33">
    <property type="entry name" value="TRANSIENT RECEPTOR POTENTIAL CHANNEL PYREXIA"/>
    <property type="match status" value="1"/>
</dbReference>
<dbReference type="AlphaFoldDB" id="A0A183SZK4"/>
<dbReference type="GO" id="GO:0098703">
    <property type="term" value="P:calcium ion import across plasma membrane"/>
    <property type="evidence" value="ECO:0007669"/>
    <property type="project" value="TreeGrafter"/>
</dbReference>
<keyword evidence="5" id="KW-1185">Reference proteome</keyword>
<keyword evidence="3" id="KW-1133">Transmembrane helix</keyword>
<keyword evidence="3" id="KW-0472">Membrane</keyword>
<protein>
    <submittedName>
        <fullName evidence="6">Ion_trans domain-containing protein</fullName>
    </submittedName>
</protein>
<dbReference type="InterPro" id="IPR024862">
    <property type="entry name" value="TRPV"/>
</dbReference>
<feature type="transmembrane region" description="Helical" evidence="3">
    <location>
        <begin position="12"/>
        <end position="32"/>
    </location>
</feature>
<sequence length="247" mass="27650">MFLIDPVMSEIVLAFWIATSMIVLLNLLIAMLTDAFQKVSDEAQSNAKMQQAITIIQLMEEMSEKGLRRFYDYLEEECNPYVKDYDDDEDDSTPDEQIIKHTVLDIMPDIDSDQDGGGDSGTKSSAVLQKMLEKDSQDLANQAVTLRSIQATLNKLVDYQERAEAKHKKIKGWLTLFTSVFLCASWIPATEAAAVKNTKTQNKSGKRDGHDPRMTPNPSVSVLTLKPNVTTVIFVEGPVKTVRRSTN</sequence>
<evidence type="ECO:0000256" key="1">
    <source>
        <dbReference type="ARBA" id="ARBA00022737"/>
    </source>
</evidence>
<feature type="region of interest" description="Disordered" evidence="2">
    <location>
        <begin position="196"/>
        <end position="219"/>
    </location>
</feature>
<dbReference type="PANTHER" id="PTHR10582">
    <property type="entry name" value="TRANSIENT RECEPTOR POTENTIAL ION CHANNEL PROTEIN"/>
    <property type="match status" value="1"/>
</dbReference>
<evidence type="ECO:0000256" key="3">
    <source>
        <dbReference type="SAM" id="Phobius"/>
    </source>
</evidence>
<dbReference type="WBParaSite" id="SSLN_0001001401-mRNA-1">
    <property type="protein sequence ID" value="SSLN_0001001401-mRNA-1"/>
    <property type="gene ID" value="SSLN_0001001401"/>
</dbReference>
<evidence type="ECO:0000313" key="6">
    <source>
        <dbReference type="WBParaSite" id="SSLN_0001001401-mRNA-1"/>
    </source>
</evidence>
<dbReference type="OrthoDB" id="194358at2759"/>
<dbReference type="GO" id="GO:0005886">
    <property type="term" value="C:plasma membrane"/>
    <property type="evidence" value="ECO:0007669"/>
    <property type="project" value="TreeGrafter"/>
</dbReference>
<reference evidence="6" key="1">
    <citation type="submission" date="2016-06" db="UniProtKB">
        <authorList>
            <consortium name="WormBaseParasite"/>
        </authorList>
    </citation>
    <scope>IDENTIFICATION</scope>
</reference>
<evidence type="ECO:0000313" key="5">
    <source>
        <dbReference type="Proteomes" id="UP000275846"/>
    </source>
</evidence>
<organism evidence="6">
    <name type="scientific">Schistocephalus solidus</name>
    <name type="common">Tapeworm</name>
    <dbReference type="NCBI Taxonomy" id="70667"/>
    <lineage>
        <taxon>Eukaryota</taxon>
        <taxon>Metazoa</taxon>
        <taxon>Spiralia</taxon>
        <taxon>Lophotrochozoa</taxon>
        <taxon>Platyhelminthes</taxon>
        <taxon>Cestoda</taxon>
        <taxon>Eucestoda</taxon>
        <taxon>Diphyllobothriidea</taxon>
        <taxon>Diphyllobothriidae</taxon>
        <taxon>Schistocephalus</taxon>
    </lineage>
</organism>
<gene>
    <name evidence="4" type="ORF">SSLN_LOCUS9652</name>
</gene>
<dbReference type="EMBL" id="UYSU01035375">
    <property type="protein sequence ID" value="VDL96037.1"/>
    <property type="molecule type" value="Genomic_DNA"/>
</dbReference>
<evidence type="ECO:0000256" key="2">
    <source>
        <dbReference type="SAM" id="MobiDB-lite"/>
    </source>
</evidence>
<dbReference type="GO" id="GO:0005262">
    <property type="term" value="F:calcium channel activity"/>
    <property type="evidence" value="ECO:0007669"/>
    <property type="project" value="TreeGrafter"/>
</dbReference>